<dbReference type="Pfam" id="PF00419">
    <property type="entry name" value="Fimbrial"/>
    <property type="match status" value="1"/>
</dbReference>
<feature type="domain" description="Fimbrial-type adhesion" evidence="6">
    <location>
        <begin position="205"/>
        <end position="338"/>
    </location>
</feature>
<reference evidence="7 8" key="2">
    <citation type="journal article" date="2018" name="Int. J. Syst. Evol. Microbiol.">
        <title>Burkholderia insecticola sp. nov., a gut symbiotic bacterium of the bean bug Riptortus pedestris.</title>
        <authorList>
            <person name="Takeshita K."/>
            <person name="Tamaki H."/>
            <person name="Ohbayashi T."/>
            <person name="Meng X.-Y."/>
            <person name="Sone T."/>
            <person name="Mitani Y."/>
            <person name="Peeters C."/>
            <person name="Kikuchi Y."/>
            <person name="Vandamme P."/>
        </authorList>
    </citation>
    <scope>NUCLEOTIDE SEQUENCE [LARGE SCALE GENOMIC DNA]</scope>
    <source>
        <strain evidence="7">RPE64</strain>
    </source>
</reference>
<evidence type="ECO:0000256" key="1">
    <source>
        <dbReference type="ARBA" id="ARBA00004561"/>
    </source>
</evidence>
<dbReference type="SUPFAM" id="SSF49401">
    <property type="entry name" value="Bacterial adhesins"/>
    <property type="match status" value="1"/>
</dbReference>
<evidence type="ECO:0000259" key="6">
    <source>
        <dbReference type="Pfam" id="PF00419"/>
    </source>
</evidence>
<dbReference type="Proteomes" id="UP000013966">
    <property type="component" value="Chromosome 1"/>
</dbReference>
<sequence length="338" mass="34788">MSLWRRCLVLMLFALAAPLSHAGVTCLGGLSGPFYIPAPPVTTIPPDYPTGSWIGGYTSYVGNTNGLSCTAAVSSPLAQQTAVNIPGGQSMQIDGVSYTVYPTGVSGLGVVLFATAYLDNTAYPEIALSGYNTYIVGAKKSFGLTYTKSQGVMVRARYVKTGPIAAGAWTLSSAQVLDSMPVTDWSSYDTLFYFAQTPVNVVVPGCTTGNVSIPMGKYVTTSFTGIGSRSSTVSFSVPLVCQSGINVVSYSINPTSGMIGSASNGVLQLLGPGAATGIGVRMANASDIPVTFNASTIFPGYTGAGTFSLPFTASYIQTAATVTAGPANASAVVTFQYQ</sequence>
<dbReference type="InterPro" id="IPR050263">
    <property type="entry name" value="Bact_Fimbrial_Adh_Pro"/>
</dbReference>
<dbReference type="Gene3D" id="2.60.40.3310">
    <property type="match status" value="1"/>
</dbReference>
<dbReference type="PANTHER" id="PTHR33420:SF12">
    <property type="entry name" value="FIMBRIN-LIKE PROTEIN FIMI-RELATED"/>
    <property type="match status" value="1"/>
</dbReference>
<evidence type="ECO:0000256" key="3">
    <source>
        <dbReference type="ARBA" id="ARBA00022729"/>
    </source>
</evidence>
<keyword evidence="8" id="KW-1185">Reference proteome</keyword>
<dbReference type="STRING" id="758793.BRPE64_ACDS18730"/>
<dbReference type="GO" id="GO:0043709">
    <property type="term" value="P:cell adhesion involved in single-species biofilm formation"/>
    <property type="evidence" value="ECO:0007669"/>
    <property type="project" value="TreeGrafter"/>
</dbReference>
<dbReference type="GO" id="GO:0009289">
    <property type="term" value="C:pilus"/>
    <property type="evidence" value="ECO:0007669"/>
    <property type="project" value="UniProtKB-SubCell"/>
</dbReference>
<dbReference type="HOGENOM" id="CLU_058392_4_0_4"/>
<evidence type="ECO:0000313" key="8">
    <source>
        <dbReference type="Proteomes" id="UP000013966"/>
    </source>
</evidence>
<dbReference type="KEGG" id="buo:BRPE64_ACDS18730"/>
<dbReference type="InterPro" id="IPR000259">
    <property type="entry name" value="Adhesion_dom_fimbrial"/>
</dbReference>
<name>R4WZ45_9BURK</name>
<dbReference type="Gene3D" id="2.60.40.1090">
    <property type="entry name" value="Fimbrial-type adhesion domain"/>
    <property type="match status" value="1"/>
</dbReference>
<evidence type="ECO:0000256" key="4">
    <source>
        <dbReference type="ARBA" id="ARBA00023263"/>
    </source>
</evidence>
<gene>
    <name evidence="7" type="ORF">BRPE64_ACDS18730</name>
</gene>
<dbReference type="PANTHER" id="PTHR33420">
    <property type="entry name" value="FIMBRIAL SUBUNIT ELFA-RELATED"/>
    <property type="match status" value="1"/>
</dbReference>
<accession>R4WZ45</accession>
<protein>
    <submittedName>
        <fullName evidence="7">Type-1 fimbrial protein A subunit</fullName>
    </submittedName>
</protein>
<feature type="signal peptide" evidence="5">
    <location>
        <begin position="1"/>
        <end position="22"/>
    </location>
</feature>
<dbReference type="AlphaFoldDB" id="R4WZ45"/>
<organism evidence="7 8">
    <name type="scientific">Caballeronia insecticola</name>
    <dbReference type="NCBI Taxonomy" id="758793"/>
    <lineage>
        <taxon>Bacteria</taxon>
        <taxon>Pseudomonadati</taxon>
        <taxon>Pseudomonadota</taxon>
        <taxon>Betaproteobacteria</taxon>
        <taxon>Burkholderiales</taxon>
        <taxon>Burkholderiaceae</taxon>
        <taxon>Caballeronia</taxon>
    </lineage>
</organism>
<dbReference type="InterPro" id="IPR036937">
    <property type="entry name" value="Adhesion_dom_fimbrial_sf"/>
</dbReference>
<reference evidence="7 8" key="1">
    <citation type="journal article" date="2013" name="Genome Announc.">
        <title>Complete Genome Sequence of Burkholderia sp. Strain RPE64, Bacterial Symbiont of the Bean Bug Riptortus pedestris.</title>
        <authorList>
            <person name="Shibata T.F."/>
            <person name="Maeda T."/>
            <person name="Nikoh N."/>
            <person name="Yamaguchi K."/>
            <person name="Oshima K."/>
            <person name="Hattori M."/>
            <person name="Nishiyama T."/>
            <person name="Hasebe M."/>
            <person name="Fukatsu T."/>
            <person name="Kikuchi Y."/>
            <person name="Shigenobu S."/>
        </authorList>
    </citation>
    <scope>NUCLEOTIDE SEQUENCE [LARGE SCALE GENOMIC DNA]</scope>
</reference>
<feature type="chain" id="PRO_5004372992" evidence="5">
    <location>
        <begin position="23"/>
        <end position="338"/>
    </location>
</feature>
<dbReference type="EMBL" id="AP013058">
    <property type="protein sequence ID" value="BAN23627.1"/>
    <property type="molecule type" value="Genomic_DNA"/>
</dbReference>
<comment type="similarity">
    <text evidence="2">Belongs to the fimbrial protein family.</text>
</comment>
<evidence type="ECO:0000256" key="5">
    <source>
        <dbReference type="SAM" id="SignalP"/>
    </source>
</evidence>
<evidence type="ECO:0000313" key="7">
    <source>
        <dbReference type="EMBL" id="BAN23627.1"/>
    </source>
</evidence>
<comment type="subcellular location">
    <subcellularLocation>
        <location evidence="1">Fimbrium</location>
    </subcellularLocation>
</comment>
<dbReference type="PATRIC" id="fig|758793.3.peg.1877"/>
<keyword evidence="4" id="KW-0281">Fimbrium</keyword>
<dbReference type="InterPro" id="IPR008966">
    <property type="entry name" value="Adhesion_dom_sf"/>
</dbReference>
<proteinExistence type="inferred from homology"/>
<keyword evidence="3 5" id="KW-0732">Signal</keyword>
<evidence type="ECO:0000256" key="2">
    <source>
        <dbReference type="ARBA" id="ARBA00006671"/>
    </source>
</evidence>